<protein>
    <submittedName>
        <fullName evidence="2">Heterokaryon incompatibility protein-domain-containing protein</fullName>
    </submittedName>
</protein>
<dbReference type="OrthoDB" id="2157530at2759"/>
<dbReference type="Pfam" id="PF06985">
    <property type="entry name" value="HET"/>
    <property type="match status" value="1"/>
</dbReference>
<accession>A0A9P9DIR9</accession>
<dbReference type="InterPro" id="IPR052895">
    <property type="entry name" value="HetReg/Transcr_Mod"/>
</dbReference>
<dbReference type="PANTHER" id="PTHR24148">
    <property type="entry name" value="ANKYRIN REPEAT DOMAIN-CONTAINING PROTEIN 39 HOMOLOG-RELATED"/>
    <property type="match status" value="1"/>
</dbReference>
<evidence type="ECO:0000313" key="2">
    <source>
        <dbReference type="EMBL" id="KAH7119998.1"/>
    </source>
</evidence>
<dbReference type="AlphaFoldDB" id="A0A9P9DIR9"/>
<keyword evidence="3" id="KW-1185">Reference proteome</keyword>
<sequence length="655" mass="74758">MSSHYCSCKRPDVWLSGEIRSCLSCGETILERPQARGKNDLEPQVEKQEHGALYQSLNYQLGQEIRVIILYGGEYSEPLKCDLTHVNLADNPTFEAVSYTWAIECGDTTLSEELQCGDQTIPITKSCDDALRQVRRKIFSRNIWVDAICINQSNTLERNHQVGLMDKIYHQAQQVLICLRDPHHDYGNFLAWLRQPFQHGYNNARIDSELRKLLSLRWFSRVWVIQEFALSRNPILYLSGTSVPLTPSRLQQMRELCISYHLTIPAPFEWNPSLYNQKGLLHCLSVARTSSSTDARDKVYGLLSLMDDPTRSLIQVDYSKTAEELYTEVAVAHIKDECTLDLLIHVGHDIKSNSASSLILPSWVPDWSKTVMKTDFPHYLSHNGLDWRSVLCFQSTTQSSEVNCRVDFMNAGEIDPLAGSSKQARLRIRAHYTDTIFDPGISDSFKFDASIVAENMMNKLSMSRIQEEWVLALFTDSDNQTDWQPNLETNHPCHSSTGDMFTNTSTNKKNSSATTTSSFNLESLYLKPAPFHTRRRESYIYDKWHCSSPIRQNGLIELLQFAIKYGKDANLFKSRHSIGFIKCISQPGDRIYFLDGARYPYILRNRGDGTYTMAGPCYLWAATKLDCWNPGSNQGRLGVPTLCSPYARTSMIEIY</sequence>
<organism evidence="2 3">
    <name type="scientific">Dendryphion nanum</name>
    <dbReference type="NCBI Taxonomy" id="256645"/>
    <lineage>
        <taxon>Eukaryota</taxon>
        <taxon>Fungi</taxon>
        <taxon>Dikarya</taxon>
        <taxon>Ascomycota</taxon>
        <taxon>Pezizomycotina</taxon>
        <taxon>Dothideomycetes</taxon>
        <taxon>Pleosporomycetidae</taxon>
        <taxon>Pleosporales</taxon>
        <taxon>Torulaceae</taxon>
        <taxon>Dendryphion</taxon>
    </lineage>
</organism>
<name>A0A9P9DIR9_9PLEO</name>
<evidence type="ECO:0000313" key="3">
    <source>
        <dbReference type="Proteomes" id="UP000700596"/>
    </source>
</evidence>
<dbReference type="Proteomes" id="UP000700596">
    <property type="component" value="Unassembled WGS sequence"/>
</dbReference>
<gene>
    <name evidence="2" type="ORF">B0J11DRAFT_439881</name>
</gene>
<dbReference type="InterPro" id="IPR010730">
    <property type="entry name" value="HET"/>
</dbReference>
<proteinExistence type="predicted"/>
<dbReference type="EMBL" id="JAGMWT010000011">
    <property type="protein sequence ID" value="KAH7119998.1"/>
    <property type="molecule type" value="Genomic_DNA"/>
</dbReference>
<reference evidence="2" key="1">
    <citation type="journal article" date="2021" name="Nat. Commun.">
        <title>Genetic determinants of endophytism in the Arabidopsis root mycobiome.</title>
        <authorList>
            <person name="Mesny F."/>
            <person name="Miyauchi S."/>
            <person name="Thiergart T."/>
            <person name="Pickel B."/>
            <person name="Atanasova L."/>
            <person name="Karlsson M."/>
            <person name="Huettel B."/>
            <person name="Barry K.W."/>
            <person name="Haridas S."/>
            <person name="Chen C."/>
            <person name="Bauer D."/>
            <person name="Andreopoulos W."/>
            <person name="Pangilinan J."/>
            <person name="LaButti K."/>
            <person name="Riley R."/>
            <person name="Lipzen A."/>
            <person name="Clum A."/>
            <person name="Drula E."/>
            <person name="Henrissat B."/>
            <person name="Kohler A."/>
            <person name="Grigoriev I.V."/>
            <person name="Martin F.M."/>
            <person name="Hacquard S."/>
        </authorList>
    </citation>
    <scope>NUCLEOTIDE SEQUENCE</scope>
    <source>
        <strain evidence="2">MPI-CAGE-CH-0243</strain>
    </source>
</reference>
<dbReference type="PANTHER" id="PTHR24148:SF73">
    <property type="entry name" value="HET DOMAIN PROTEIN (AFU_ORTHOLOGUE AFUA_8G01020)"/>
    <property type="match status" value="1"/>
</dbReference>
<comment type="caution">
    <text evidence="2">The sequence shown here is derived from an EMBL/GenBank/DDBJ whole genome shotgun (WGS) entry which is preliminary data.</text>
</comment>
<evidence type="ECO:0000259" key="1">
    <source>
        <dbReference type="Pfam" id="PF06985"/>
    </source>
</evidence>
<feature type="domain" description="Heterokaryon incompatibility" evidence="1">
    <location>
        <begin position="94"/>
        <end position="227"/>
    </location>
</feature>